<dbReference type="Proteomes" id="UP001065298">
    <property type="component" value="Chromosome 12"/>
</dbReference>
<dbReference type="EMBL" id="CM046514">
    <property type="protein sequence ID" value="KAI8650795.1"/>
    <property type="molecule type" value="Genomic_DNA"/>
</dbReference>
<proteinExistence type="predicted"/>
<evidence type="ECO:0000313" key="2">
    <source>
        <dbReference type="Proteomes" id="UP001065298"/>
    </source>
</evidence>
<gene>
    <name evidence="1" type="ORF">NCS57_01414400</name>
</gene>
<accession>A0ACC0QEX6</accession>
<comment type="caution">
    <text evidence="1">The sequence shown here is derived from an EMBL/GenBank/DDBJ whole genome shotgun (WGS) entry which is preliminary data.</text>
</comment>
<organism evidence="1 2">
    <name type="scientific">Fusarium keratoplasticum</name>
    <dbReference type="NCBI Taxonomy" id="1328300"/>
    <lineage>
        <taxon>Eukaryota</taxon>
        <taxon>Fungi</taxon>
        <taxon>Dikarya</taxon>
        <taxon>Ascomycota</taxon>
        <taxon>Pezizomycotina</taxon>
        <taxon>Sordariomycetes</taxon>
        <taxon>Hypocreomycetidae</taxon>
        <taxon>Hypocreales</taxon>
        <taxon>Nectriaceae</taxon>
        <taxon>Fusarium</taxon>
        <taxon>Fusarium solani species complex</taxon>
    </lineage>
</organism>
<keyword evidence="2" id="KW-1185">Reference proteome</keyword>
<protein>
    <submittedName>
        <fullName evidence="1">Uncharacterized protein</fullName>
    </submittedName>
</protein>
<name>A0ACC0QEX6_9HYPO</name>
<evidence type="ECO:0000313" key="1">
    <source>
        <dbReference type="EMBL" id="KAI8650795.1"/>
    </source>
</evidence>
<reference evidence="1" key="1">
    <citation type="submission" date="2022-06" db="EMBL/GenBank/DDBJ databases">
        <title>Fusarium solani species complex genomes reveal bases of compartmentalisation and animal pathogenesis.</title>
        <authorList>
            <person name="Tsai I.J."/>
        </authorList>
    </citation>
    <scope>NUCLEOTIDE SEQUENCE</scope>
    <source>
        <strain evidence="1">Fu6.1</strain>
    </source>
</reference>
<sequence>MSHQPQYNYYPSPPGQEAGQPPQPAPYAPQQHPAGYGQPYQPSPYGQTPAPVQQLGQVPQPAPYNPQQHPGVPGQPQPYGQTPTPGQQLGQPPHPASYSPQQHSGIPGQHLPYGQAPAPVPVAQQPTGPVFSAPPSTPAAIQSTAKSFYKVGKGLLGDLASNIKNKYPGGTPGASSSASAPSAPPSTGTYSAPHPVTNYQQHHAQGSVQHAQTFPLQHGHEQGHVSAPPQPQTYNPPTKKPSRTYYHPPTPPGQHASLPGSAQVPPATQQPYNPGPTHVTGPLVQSPPDTSSPYQHLQHHNSFPFPHGTTVQSPVQSPSGAVPDQGHAAGQTPHPGQPYQPPYTAPPTQYASPAPIHPSLSAPPQYQQPPAIQQGGYTSPQQPVVQSPVTTSSPHAVPPYGQPAAVQQPVQSVYQPQSPAYQVPPVGPTLPTEHGNPHAPYNPQAVPHPSQPAPGMPHHQETPATPGHHAQASVSQVAPHDAQYPPQAIPPSYETPAPLPEQTPTALPQEASPNPPAQQPAIPSPAQNHYYPAHQDQTAQVQAQATQPAQHTSPAANQQHYYPPPPHGGPPGSTPVPGGPGPIPPTTVEPNSQAYSAPVYDPASQTPQTPSSQPAHQASPAANQHQYYPPPPPGNGAHVPEQAANTQPVVQGTPASNYYTPPPPPVGGYQPGAAPTPAASVPVPAPAQPNDFGAGNQQGAQPVPQAAPSRNHEHEQYFQPVPRPPPQPIENRQEHEQYFQPVPRPAPQAIENRQEHEQYFQPVPRPQPEAPASRTEHEQYFAPVPRPPIPSAEPPAATTTVPGSTAPAGQYYAPPPGQPSYAQPGMGVPPVPQYAPQQDPVAALSNQMNALNVQGGQQYPATQYGGHMPSPELPRGPPAYQATGPDWQVIPYCPENRVVGYSLDWYRLPDIPEFFVCTRCHADHISATHLAGQFERVKQPDGSASSCGFYVPRVKEVLWPQALQSNDLSVLRAYMKKRPEVLACKGKAQVTGAEGFKWFQMARDEINGFVTCEACYEDHVVGTPFEHQFSPSRPHPQEEKWTCDMAIPYVQKMVTQTAKQNDWQGFVAAAKKRLELPVCEGEVVEASSRTWYLPRRKIKDMYVCEACYLDRLALTRFNGEFEPYQRPAGFDGFLAQLGERWACDFADNKISMQFALEGAIYQRNFDVLWNAANAILSLVPCTKHGIIRGKWWTVTGGCPDLNICEACYNAILIPAGVGHFFEQAERDQTIDIVCNFCPSGSRFGVFLLKFAEALDKGVFNYYSDYVKKWASVPVCPGIKHREKGRWWGYGEALFCPDCYLSFVADTPLADSLPVKDVYDERALVCQIWSPRMRKMWLEVCAAGPPGSPESEAALNEFRAFGTKRMQVYNATVPQIEFIHGMKMLKMQNAMHQGQLSLMYQGMNSMAAISGTTDGYLHGNSSLGYYETEHGATAAQMMNNMHSGMADANNGGDWMQIARLQAMWMEVE</sequence>